<evidence type="ECO:0000313" key="4">
    <source>
        <dbReference type="EMBL" id="SFN22593.1"/>
    </source>
</evidence>
<name>A0A1I4XAS3_9NEIS</name>
<dbReference type="STRING" id="83765.SAMN05660284_00916"/>
<feature type="transmembrane region" description="Helical" evidence="2">
    <location>
        <begin position="20"/>
        <end position="40"/>
    </location>
</feature>
<evidence type="ECO:0000313" key="5">
    <source>
        <dbReference type="Proteomes" id="UP000242869"/>
    </source>
</evidence>
<keyword evidence="1" id="KW-0175">Coiled coil</keyword>
<proteinExistence type="predicted"/>
<keyword evidence="5" id="KW-1185">Reference proteome</keyword>
<evidence type="ECO:0000259" key="3">
    <source>
        <dbReference type="Pfam" id="PF02470"/>
    </source>
</evidence>
<protein>
    <submittedName>
        <fullName evidence="4">Phospholipid/cholesterol/gamma-HCH transport system substrate-binding protein</fullName>
    </submittedName>
</protein>
<dbReference type="Pfam" id="PF02470">
    <property type="entry name" value="MlaD"/>
    <property type="match status" value="1"/>
</dbReference>
<keyword evidence="2" id="KW-0472">Membrane</keyword>
<dbReference type="Proteomes" id="UP000242869">
    <property type="component" value="Unassembled WGS sequence"/>
</dbReference>
<gene>
    <name evidence="4" type="ORF">SAMN05660284_00916</name>
</gene>
<accession>A0A1I4XAS3</accession>
<feature type="coiled-coil region" evidence="1">
    <location>
        <begin position="179"/>
        <end position="206"/>
    </location>
</feature>
<dbReference type="EMBL" id="FOVE01000005">
    <property type="protein sequence ID" value="SFN22593.1"/>
    <property type="molecule type" value="Genomic_DNA"/>
</dbReference>
<keyword evidence="2" id="KW-0812">Transmembrane</keyword>
<dbReference type="PANTHER" id="PTHR33371">
    <property type="entry name" value="INTERMEMBRANE PHOSPHOLIPID TRANSPORT SYSTEM BINDING PROTEIN MLAD-RELATED"/>
    <property type="match status" value="1"/>
</dbReference>
<dbReference type="AlphaFoldDB" id="A0A1I4XAS3"/>
<dbReference type="InterPro" id="IPR003399">
    <property type="entry name" value="Mce/MlaD"/>
</dbReference>
<keyword evidence="2" id="KW-1133">Transmembrane helix</keyword>
<dbReference type="PANTHER" id="PTHR33371:SF4">
    <property type="entry name" value="INTERMEMBRANE PHOSPHOLIPID TRANSPORT SYSTEM BINDING PROTEIN MLAD"/>
    <property type="match status" value="1"/>
</dbReference>
<dbReference type="InterPro" id="IPR052336">
    <property type="entry name" value="MlaD_Phospholipid_Transporter"/>
</dbReference>
<evidence type="ECO:0000256" key="1">
    <source>
        <dbReference type="SAM" id="Coils"/>
    </source>
</evidence>
<feature type="domain" description="Mce/MlaD" evidence="3">
    <location>
        <begin position="49"/>
        <end position="125"/>
    </location>
</feature>
<reference evidence="5" key="1">
    <citation type="submission" date="2016-10" db="EMBL/GenBank/DDBJ databases">
        <authorList>
            <person name="Varghese N."/>
            <person name="Submissions S."/>
        </authorList>
    </citation>
    <scope>NUCLEOTIDE SEQUENCE [LARGE SCALE GENOMIC DNA]</scope>
    <source>
        <strain evidence="5">DSM 6150</strain>
    </source>
</reference>
<organism evidence="4 5">
    <name type="scientific">Formivibrio citricus</name>
    <dbReference type="NCBI Taxonomy" id="83765"/>
    <lineage>
        <taxon>Bacteria</taxon>
        <taxon>Pseudomonadati</taxon>
        <taxon>Pseudomonadota</taxon>
        <taxon>Betaproteobacteria</taxon>
        <taxon>Neisseriales</taxon>
        <taxon>Chitinibacteraceae</taxon>
        <taxon>Formivibrio</taxon>
    </lineage>
</organism>
<evidence type="ECO:0000256" key="2">
    <source>
        <dbReference type="SAM" id="Phobius"/>
    </source>
</evidence>
<sequence>MALKLLKETDPRFQWLGWRVVVFGVTILLTLSGLAAVIAFKQGLFVSKTRLHFLADHGAGLLPGMQVRFSGFRIGVVDKVELTEQAKVQVDLLVESRYMKWIKADSTAQLLQEGLMGDYYIEMMGGSPAQQPLKAGGKVNFAPAHSLADVAYDLRSRALPILDSFQITMDYINDPKGDVRQSVANVKQLTAELQQTRARMDALLVRLDSTAGTVNARLPRILDRTASSLASVESAVRDASAVASMVRGAVEESVPRLPSIVRNSDDLVRDSRDTLQGVRRSWPLNTMLTPQSLEPPLPESRR</sequence>